<dbReference type="HOGENOM" id="CLU_1646691_0_0_1"/>
<dbReference type="EnsemblPlants" id="PGSC0003DMT400079021">
    <property type="protein sequence ID" value="PGSC0003DMT400079021"/>
    <property type="gene ID" value="PGSC0003DMG400030759"/>
</dbReference>
<organism evidence="1 2">
    <name type="scientific">Solanum tuberosum</name>
    <name type="common">Potato</name>
    <dbReference type="NCBI Taxonomy" id="4113"/>
    <lineage>
        <taxon>Eukaryota</taxon>
        <taxon>Viridiplantae</taxon>
        <taxon>Streptophyta</taxon>
        <taxon>Embryophyta</taxon>
        <taxon>Tracheophyta</taxon>
        <taxon>Spermatophyta</taxon>
        <taxon>Magnoliopsida</taxon>
        <taxon>eudicotyledons</taxon>
        <taxon>Gunneridae</taxon>
        <taxon>Pentapetalae</taxon>
        <taxon>asterids</taxon>
        <taxon>lamiids</taxon>
        <taxon>Solanales</taxon>
        <taxon>Solanaceae</taxon>
        <taxon>Solanoideae</taxon>
        <taxon>Solaneae</taxon>
        <taxon>Solanum</taxon>
    </lineage>
</organism>
<dbReference type="PaxDb" id="4113-PGSC0003DMT400079021"/>
<evidence type="ECO:0000313" key="2">
    <source>
        <dbReference type="Proteomes" id="UP000011115"/>
    </source>
</evidence>
<reference evidence="1" key="2">
    <citation type="submission" date="2015-06" db="UniProtKB">
        <authorList>
            <consortium name="EnsemblPlants"/>
        </authorList>
    </citation>
    <scope>IDENTIFICATION</scope>
    <source>
        <strain evidence="1">DM1-3 516 R44</strain>
    </source>
</reference>
<keyword evidence="2" id="KW-1185">Reference proteome</keyword>
<dbReference type="AlphaFoldDB" id="M1D147"/>
<dbReference type="Gramene" id="PGSC0003DMT400079021">
    <property type="protein sequence ID" value="PGSC0003DMT400079021"/>
    <property type="gene ID" value="PGSC0003DMG400030759"/>
</dbReference>
<dbReference type="InParanoid" id="M1D147"/>
<name>M1D147_SOLTU</name>
<protein>
    <submittedName>
        <fullName evidence="1">Uncharacterized protein</fullName>
    </submittedName>
</protein>
<sequence>MAQRRMNRYFKVTVSSIAFRRSDTGATTILESPCNIVRQVCVAKNDIPCTVACSGGTAPPLTRGTLLKVEIPTLYAPHLSYSGPSLLTAEEQIREERFQAPFTYPKFIPELNLHAITHLELNIFLKLGPESSNSLPDTTTKDIVSDPVTLKSIFLNDDSFP</sequence>
<reference evidence="2" key="1">
    <citation type="journal article" date="2011" name="Nature">
        <title>Genome sequence and analysis of the tuber crop potato.</title>
        <authorList>
            <consortium name="The Potato Genome Sequencing Consortium"/>
        </authorList>
    </citation>
    <scope>NUCLEOTIDE SEQUENCE [LARGE SCALE GENOMIC DNA]</scope>
    <source>
        <strain evidence="2">cv. DM1-3 516 R44</strain>
    </source>
</reference>
<dbReference type="Proteomes" id="UP000011115">
    <property type="component" value="Unassembled WGS sequence"/>
</dbReference>
<evidence type="ECO:0000313" key="1">
    <source>
        <dbReference type="EnsemblPlants" id="PGSC0003DMT400079021"/>
    </source>
</evidence>
<accession>M1D147</accession>
<proteinExistence type="predicted"/>